<gene>
    <name evidence="2" type="ORF">SAMN05660477_02647</name>
</gene>
<dbReference type="PANTHER" id="PTHR33990">
    <property type="entry name" value="PROTEIN YJDN-RELATED"/>
    <property type="match status" value="1"/>
</dbReference>
<dbReference type="OrthoDB" id="9795306at2"/>
<dbReference type="SUPFAM" id="SSF54593">
    <property type="entry name" value="Glyoxalase/Bleomycin resistance protein/Dihydroxybiphenyl dioxygenase"/>
    <property type="match status" value="1"/>
</dbReference>
<dbReference type="RefSeq" id="WP_079667833.1">
    <property type="nucleotide sequence ID" value="NZ_FUYZ01000010.1"/>
</dbReference>
<dbReference type="Pfam" id="PF00903">
    <property type="entry name" value="Glyoxalase"/>
    <property type="match status" value="1"/>
</dbReference>
<dbReference type="Proteomes" id="UP000191112">
    <property type="component" value="Unassembled WGS sequence"/>
</dbReference>
<accession>A0A1T5G8H2</accession>
<sequence length="148" mass="16457">MATTNIYLTFEGNCKAAFDFYKSVFGGDFPHVGKFGDMPETDGKPISEEDKEKIMHITLPISKETVLMGSDAGTDWGKGLTIGNNFSIAINADSREEADKLFNGLSEGGTVTMPLQETFWGAYFGMFVDKFNINWMMNYDDPSKVQPH</sequence>
<dbReference type="InterPro" id="IPR028973">
    <property type="entry name" value="PhnB-like"/>
</dbReference>
<keyword evidence="3" id="KW-1185">Reference proteome</keyword>
<name>A0A1T5G8H2_9FLAO</name>
<dbReference type="AlphaFoldDB" id="A0A1T5G8H2"/>
<dbReference type="InterPro" id="IPR029068">
    <property type="entry name" value="Glyas_Bleomycin-R_OHBP_Dase"/>
</dbReference>
<dbReference type="EMBL" id="FUYZ01000010">
    <property type="protein sequence ID" value="SKC04621.1"/>
    <property type="molecule type" value="Genomic_DNA"/>
</dbReference>
<dbReference type="STRING" id="619805.SAMN05660477_02647"/>
<dbReference type="PANTHER" id="PTHR33990:SF1">
    <property type="entry name" value="PROTEIN YJDN"/>
    <property type="match status" value="1"/>
</dbReference>
<dbReference type="InterPro" id="IPR004360">
    <property type="entry name" value="Glyas_Fos-R_dOase_dom"/>
</dbReference>
<evidence type="ECO:0000313" key="2">
    <source>
        <dbReference type="EMBL" id="SKC04621.1"/>
    </source>
</evidence>
<feature type="domain" description="Glyoxalase/fosfomycin resistance/dioxygenase" evidence="1">
    <location>
        <begin position="12"/>
        <end position="136"/>
    </location>
</feature>
<dbReference type="Gene3D" id="3.10.180.10">
    <property type="entry name" value="2,3-Dihydroxybiphenyl 1,2-Dioxygenase, domain 1"/>
    <property type="match status" value="1"/>
</dbReference>
<protein>
    <submittedName>
        <fullName evidence="2">PhnB protein</fullName>
    </submittedName>
</protein>
<organism evidence="2 3">
    <name type="scientific">Soonwooa buanensis</name>
    <dbReference type="NCBI Taxonomy" id="619805"/>
    <lineage>
        <taxon>Bacteria</taxon>
        <taxon>Pseudomonadati</taxon>
        <taxon>Bacteroidota</taxon>
        <taxon>Flavobacteriia</taxon>
        <taxon>Flavobacteriales</taxon>
        <taxon>Weeksellaceae</taxon>
        <taxon>Chryseobacterium group</taxon>
        <taxon>Soonwooa</taxon>
    </lineage>
</organism>
<proteinExistence type="predicted"/>
<evidence type="ECO:0000313" key="3">
    <source>
        <dbReference type="Proteomes" id="UP000191112"/>
    </source>
</evidence>
<reference evidence="2 3" key="1">
    <citation type="submission" date="2017-02" db="EMBL/GenBank/DDBJ databases">
        <authorList>
            <person name="Peterson S.W."/>
        </authorList>
    </citation>
    <scope>NUCLEOTIDE SEQUENCE [LARGE SCALE GENOMIC DNA]</scope>
    <source>
        <strain evidence="2 3">DSM 22323</strain>
    </source>
</reference>
<dbReference type="CDD" id="cd06588">
    <property type="entry name" value="PhnB_like"/>
    <property type="match status" value="1"/>
</dbReference>
<evidence type="ECO:0000259" key="1">
    <source>
        <dbReference type="Pfam" id="PF00903"/>
    </source>
</evidence>